<sequence length="153" mass="16370">MAANTGVIEGQDLILYIEVEGVPTPIAHSTQHTLEPSVETRDRVSKDTGKWKNKVAGLLDWKAGCDALACYDGFSYATLFGLMISRQPVTLKLAGRDAVDSNDNWTPEQAGDTYFEGEAIISSLPKTAPNNADATFSVSFEGTGELTAKTVAV</sequence>
<organism evidence="1 2">
    <name type="scientific">Mangrovibacterium marinum</name>
    <dbReference type="NCBI Taxonomy" id="1639118"/>
    <lineage>
        <taxon>Bacteria</taxon>
        <taxon>Pseudomonadati</taxon>
        <taxon>Bacteroidota</taxon>
        <taxon>Bacteroidia</taxon>
        <taxon>Marinilabiliales</taxon>
        <taxon>Prolixibacteraceae</taxon>
        <taxon>Mangrovibacterium</taxon>
    </lineage>
</organism>
<name>A0A2T5C0E6_9BACT</name>
<dbReference type="Pfam" id="PF06199">
    <property type="entry name" value="Phage_tail_2"/>
    <property type="match status" value="1"/>
</dbReference>
<dbReference type="Proteomes" id="UP000243525">
    <property type="component" value="Unassembled WGS sequence"/>
</dbReference>
<dbReference type="AlphaFoldDB" id="A0A2T5C0E6"/>
<evidence type="ECO:0000313" key="1">
    <source>
        <dbReference type="EMBL" id="PTN08042.1"/>
    </source>
</evidence>
<accession>A0A2T5C0E6</accession>
<dbReference type="OrthoDB" id="1029847at2"/>
<comment type="caution">
    <text evidence="1">The sequence shown here is derived from an EMBL/GenBank/DDBJ whole genome shotgun (WGS) entry which is preliminary data.</text>
</comment>
<protein>
    <submittedName>
        <fullName evidence="1">Putative secreted protein</fullName>
    </submittedName>
</protein>
<reference evidence="1 2" key="1">
    <citation type="submission" date="2018-04" db="EMBL/GenBank/DDBJ databases">
        <title>Genomic Encyclopedia of Archaeal and Bacterial Type Strains, Phase II (KMG-II): from individual species to whole genera.</title>
        <authorList>
            <person name="Goeker M."/>
        </authorList>
    </citation>
    <scope>NUCLEOTIDE SEQUENCE [LARGE SCALE GENOMIC DNA]</scope>
    <source>
        <strain evidence="1 2">DSM 28823</strain>
    </source>
</reference>
<proteinExistence type="predicted"/>
<gene>
    <name evidence="1" type="ORF">C8N47_11182</name>
</gene>
<dbReference type="EMBL" id="QAAD01000011">
    <property type="protein sequence ID" value="PTN08042.1"/>
    <property type="molecule type" value="Genomic_DNA"/>
</dbReference>
<dbReference type="InterPro" id="IPR011855">
    <property type="entry name" value="Phgtail_TP901_1"/>
</dbReference>
<keyword evidence="2" id="KW-1185">Reference proteome</keyword>
<evidence type="ECO:0000313" key="2">
    <source>
        <dbReference type="Proteomes" id="UP000243525"/>
    </source>
</evidence>
<dbReference type="RefSeq" id="WP_107822771.1">
    <property type="nucleotide sequence ID" value="NZ_QAAD01000011.1"/>
</dbReference>